<evidence type="ECO:0000313" key="2">
    <source>
        <dbReference type="Proteomes" id="UP000324222"/>
    </source>
</evidence>
<gene>
    <name evidence="1" type="ORF">E2C01_102757</name>
</gene>
<sequence>MPSVCWRLNSCIGSLTAPCHSSTSSRTAPIIGALLPMWLTMSITHSSLHPPLHSCMSPWLSSWSVCL</sequence>
<name>A0A5B7KI39_PORTR</name>
<evidence type="ECO:0000313" key="1">
    <source>
        <dbReference type="EMBL" id="MPD06920.1"/>
    </source>
</evidence>
<dbReference type="Proteomes" id="UP000324222">
    <property type="component" value="Unassembled WGS sequence"/>
</dbReference>
<protein>
    <submittedName>
        <fullName evidence="1">Uncharacterized protein</fullName>
    </submittedName>
</protein>
<dbReference type="AlphaFoldDB" id="A0A5B7KI39"/>
<comment type="caution">
    <text evidence="1">The sequence shown here is derived from an EMBL/GenBank/DDBJ whole genome shotgun (WGS) entry which is preliminary data.</text>
</comment>
<reference evidence="1 2" key="1">
    <citation type="submission" date="2019-05" db="EMBL/GenBank/DDBJ databases">
        <title>Another draft genome of Portunus trituberculatus and its Hox gene families provides insights of decapod evolution.</title>
        <authorList>
            <person name="Jeong J.-H."/>
            <person name="Song I."/>
            <person name="Kim S."/>
            <person name="Choi T."/>
            <person name="Kim D."/>
            <person name="Ryu S."/>
            <person name="Kim W."/>
        </authorList>
    </citation>
    <scope>NUCLEOTIDE SEQUENCE [LARGE SCALE GENOMIC DNA]</scope>
    <source>
        <tissue evidence="1">Muscle</tissue>
    </source>
</reference>
<keyword evidence="2" id="KW-1185">Reference proteome</keyword>
<dbReference type="EMBL" id="VSRR010153691">
    <property type="protein sequence ID" value="MPD06920.1"/>
    <property type="molecule type" value="Genomic_DNA"/>
</dbReference>
<proteinExistence type="predicted"/>
<organism evidence="1 2">
    <name type="scientific">Portunus trituberculatus</name>
    <name type="common">Swimming crab</name>
    <name type="synonym">Neptunus trituberculatus</name>
    <dbReference type="NCBI Taxonomy" id="210409"/>
    <lineage>
        <taxon>Eukaryota</taxon>
        <taxon>Metazoa</taxon>
        <taxon>Ecdysozoa</taxon>
        <taxon>Arthropoda</taxon>
        <taxon>Crustacea</taxon>
        <taxon>Multicrustacea</taxon>
        <taxon>Malacostraca</taxon>
        <taxon>Eumalacostraca</taxon>
        <taxon>Eucarida</taxon>
        <taxon>Decapoda</taxon>
        <taxon>Pleocyemata</taxon>
        <taxon>Brachyura</taxon>
        <taxon>Eubrachyura</taxon>
        <taxon>Portunoidea</taxon>
        <taxon>Portunidae</taxon>
        <taxon>Portuninae</taxon>
        <taxon>Portunus</taxon>
    </lineage>
</organism>
<accession>A0A5B7KI39</accession>